<dbReference type="InterPro" id="IPR003645">
    <property type="entry name" value="Fol_N"/>
</dbReference>
<evidence type="ECO:0000256" key="1">
    <source>
        <dbReference type="PROSITE-ProRule" id="PRU00076"/>
    </source>
</evidence>
<dbReference type="SMART" id="SM00181">
    <property type="entry name" value="EGF"/>
    <property type="match status" value="13"/>
</dbReference>
<dbReference type="PROSITE" id="PS50026">
    <property type="entry name" value="EGF_3"/>
    <property type="match status" value="1"/>
</dbReference>
<dbReference type="Gene3D" id="2.10.25.10">
    <property type="entry name" value="Laminin"/>
    <property type="match status" value="2"/>
</dbReference>
<organism evidence="3 4">
    <name type="scientific">Henosepilachna vigintioctopunctata</name>
    <dbReference type="NCBI Taxonomy" id="420089"/>
    <lineage>
        <taxon>Eukaryota</taxon>
        <taxon>Metazoa</taxon>
        <taxon>Ecdysozoa</taxon>
        <taxon>Arthropoda</taxon>
        <taxon>Hexapoda</taxon>
        <taxon>Insecta</taxon>
        <taxon>Pterygota</taxon>
        <taxon>Neoptera</taxon>
        <taxon>Endopterygota</taxon>
        <taxon>Coleoptera</taxon>
        <taxon>Polyphaga</taxon>
        <taxon>Cucujiformia</taxon>
        <taxon>Coccinelloidea</taxon>
        <taxon>Coccinellidae</taxon>
        <taxon>Epilachninae</taxon>
        <taxon>Epilachnini</taxon>
        <taxon>Henosepilachna</taxon>
    </lineage>
</organism>
<accession>A0AAW1ULM0</accession>
<dbReference type="InterPro" id="IPR000742">
    <property type="entry name" value="EGF"/>
</dbReference>
<evidence type="ECO:0000259" key="2">
    <source>
        <dbReference type="PROSITE" id="PS50026"/>
    </source>
</evidence>
<evidence type="ECO:0000313" key="3">
    <source>
        <dbReference type="EMBL" id="KAK9880681.1"/>
    </source>
</evidence>
<protein>
    <recommendedName>
        <fullName evidence="2">EGF-like domain-containing protein</fullName>
    </recommendedName>
</protein>
<dbReference type="PANTHER" id="PTHR22963">
    <property type="entry name" value="ENDOGLIN-RELATED"/>
    <property type="match status" value="1"/>
</dbReference>
<reference evidence="3 4" key="1">
    <citation type="submission" date="2023-03" db="EMBL/GenBank/DDBJ databases">
        <title>Genome insight into feeding habits of ladybird beetles.</title>
        <authorList>
            <person name="Li H.-S."/>
            <person name="Huang Y.-H."/>
            <person name="Pang H."/>
        </authorList>
    </citation>
    <scope>NUCLEOTIDE SEQUENCE [LARGE SCALE GENOMIC DNA]</scope>
    <source>
        <strain evidence="3">SYSU_2023b</strain>
        <tissue evidence="3">Whole body</tissue>
    </source>
</reference>
<feature type="domain" description="EGF-like" evidence="2">
    <location>
        <begin position="299"/>
        <end position="337"/>
    </location>
</feature>
<proteinExistence type="predicted"/>
<sequence length="761" mass="83885">MACVNSRCVDLCRKKTCGINSVCKIVNNQAVCLCIPGFTGNPSIRCSKIEPVKVCPINRCGPNTRCFIIRNKTVCKCLPNFVGDPWKGCRKQCSTDSVCEIHEKCIQNICQDACKLCGMKAICQKIPMQRPICKCPPGYSGNPYKRCKLIGNCITNAQCPPLKPVCKNYWCLNPCDRACGIDALCRIQGVEAVCTCPDGFTGDPSVKCKRMNCRHEHQCKCNNDHDCPKTLSCVRGICVDLCLAGHKCGINAVCQMRQHKAICICEAGLTGDPLIKCVPPCYSQQDCSANMACIEGRCVDLCRNKICGRNAVCKIMNNKAVCLCLPGFTGNPLMRCSKIEPVKICPINRCGPNTRCFIIKNKTVCKCLPNFVGDPWKGCRKQCKTDSVCEIHEKCIQNICQDACKLCGIKAICQKIPMQRPICKCPPGYTGNPYKRCKLIGDCVTNADCLPITPVCKNYKCLNPCHHACGIDALCRIRDSEAVCSCPPEYTGDPLVKCKRINCRHEHECKCTSDHDCPESLSCVRGICVDICLAGHRCGVNAVCQMRKHKAICICEAGLTGDPLIKCVPPCYSQKDCSPNMACIDHRCVDLCRKKTCGSNSVCKIVNNEAMCLCIPGFTGNPLIHCSKIEPVKICPINRCGPNTRCLIINNQTVCKCLPNFVGDPWRGCRKRCQSDSVCDIHEKCIQNICQDACKLCGIKAVCQKIPMQRPICKCPPGYTGNPYKRCKLIGDCITNADCPPLKPICKNYKVPKSVPWGLRY</sequence>
<gene>
    <name evidence="3" type="ORF">WA026_011917</name>
</gene>
<dbReference type="AlphaFoldDB" id="A0AAW1ULM0"/>
<dbReference type="Proteomes" id="UP001431783">
    <property type="component" value="Unassembled WGS sequence"/>
</dbReference>
<dbReference type="SMART" id="SM00274">
    <property type="entry name" value="FOLN"/>
    <property type="match status" value="5"/>
</dbReference>
<dbReference type="PANTHER" id="PTHR22963:SF39">
    <property type="entry name" value="DUMPY"/>
    <property type="match status" value="1"/>
</dbReference>
<dbReference type="PROSITE" id="PS01186">
    <property type="entry name" value="EGF_2"/>
    <property type="match status" value="7"/>
</dbReference>
<name>A0AAW1ULM0_9CUCU</name>
<keyword evidence="1" id="KW-0245">EGF-like domain</keyword>
<dbReference type="EMBL" id="JARQZJ010000065">
    <property type="protein sequence ID" value="KAK9880681.1"/>
    <property type="molecule type" value="Genomic_DNA"/>
</dbReference>
<keyword evidence="4" id="KW-1185">Reference proteome</keyword>
<comment type="caution">
    <text evidence="3">The sequence shown here is derived from an EMBL/GenBank/DDBJ whole genome shotgun (WGS) entry which is preliminary data.</text>
</comment>
<comment type="caution">
    <text evidence="1">Lacks conserved residue(s) required for the propagation of feature annotation.</text>
</comment>
<evidence type="ECO:0000313" key="4">
    <source>
        <dbReference type="Proteomes" id="UP001431783"/>
    </source>
</evidence>